<organism evidence="3 4">
    <name type="scientific">Setomelanomma holmii</name>
    <dbReference type="NCBI Taxonomy" id="210430"/>
    <lineage>
        <taxon>Eukaryota</taxon>
        <taxon>Fungi</taxon>
        <taxon>Dikarya</taxon>
        <taxon>Ascomycota</taxon>
        <taxon>Pezizomycotina</taxon>
        <taxon>Dothideomycetes</taxon>
        <taxon>Pleosporomycetidae</taxon>
        <taxon>Pleosporales</taxon>
        <taxon>Pleosporineae</taxon>
        <taxon>Phaeosphaeriaceae</taxon>
        <taxon>Setomelanomma</taxon>
    </lineage>
</organism>
<evidence type="ECO:0000256" key="2">
    <source>
        <dbReference type="SAM" id="SignalP"/>
    </source>
</evidence>
<keyword evidence="1" id="KW-0812">Transmembrane</keyword>
<reference evidence="3" key="1">
    <citation type="journal article" date="2020" name="Stud. Mycol.">
        <title>101 Dothideomycetes genomes: a test case for predicting lifestyles and emergence of pathogens.</title>
        <authorList>
            <person name="Haridas S."/>
            <person name="Albert R."/>
            <person name="Binder M."/>
            <person name="Bloem J."/>
            <person name="Labutti K."/>
            <person name="Salamov A."/>
            <person name="Andreopoulos B."/>
            <person name="Baker S."/>
            <person name="Barry K."/>
            <person name="Bills G."/>
            <person name="Bluhm B."/>
            <person name="Cannon C."/>
            <person name="Castanera R."/>
            <person name="Culley D."/>
            <person name="Daum C."/>
            <person name="Ezra D."/>
            <person name="Gonzalez J."/>
            <person name="Henrissat B."/>
            <person name="Kuo A."/>
            <person name="Liang C."/>
            <person name="Lipzen A."/>
            <person name="Lutzoni F."/>
            <person name="Magnuson J."/>
            <person name="Mondo S."/>
            <person name="Nolan M."/>
            <person name="Ohm R."/>
            <person name="Pangilinan J."/>
            <person name="Park H.-J."/>
            <person name="Ramirez L."/>
            <person name="Alfaro M."/>
            <person name="Sun H."/>
            <person name="Tritt A."/>
            <person name="Yoshinaga Y."/>
            <person name="Zwiers L.-H."/>
            <person name="Turgeon B."/>
            <person name="Goodwin S."/>
            <person name="Spatafora J."/>
            <person name="Crous P."/>
            <person name="Grigoriev I."/>
        </authorList>
    </citation>
    <scope>NUCLEOTIDE SEQUENCE</scope>
    <source>
        <strain evidence="3">CBS 110217</strain>
    </source>
</reference>
<evidence type="ECO:0000256" key="1">
    <source>
        <dbReference type="SAM" id="Phobius"/>
    </source>
</evidence>
<feature type="transmembrane region" description="Helical" evidence="1">
    <location>
        <begin position="282"/>
        <end position="304"/>
    </location>
</feature>
<dbReference type="PANTHER" id="PTHR31410">
    <property type="entry name" value="TRANSMEMBRANE PROTEIN 246"/>
    <property type="match status" value="1"/>
</dbReference>
<dbReference type="CDD" id="cd22189">
    <property type="entry name" value="PGAP4-like_fungal"/>
    <property type="match status" value="1"/>
</dbReference>
<evidence type="ECO:0000313" key="3">
    <source>
        <dbReference type="EMBL" id="KAF2030938.1"/>
    </source>
</evidence>
<sequence length="439" mass="50982">MHISPRSITGILAFVAFAILYTITSVCSRDPTSIYFSPRKGYEPRYSILRRQQADTFVSNRTDTQAPDIAKSSRDEKKRKLCVGIPSTNKRNGEEYLRTAVGSLLDGLTLEEREEIYIIVFIAQSRPEVHQAYNEKWLFELVDQVITYDFGIDRMQYIVNMEREVRRLEEKSLFDYSYLLNKCTETFIPHVAIFEDDTLAMDGWYHRTMAAVRDAERQAALRHKKPDFLYLRLFYTEGFLGWNRHHWPLYLWRSICVAAIPTVFLIFVRVSQPRTKLSVHLTTTRAFVTLYAAVAFLILFYFSLGRQTMAPIPTGVDQWSRAGCCSQALLFPNLKAQDLVAYFKERHIGYADELMEDFANERNELRFTVTPSVVQHMGRESEHAKDLGPESFWERGGTEKVWSFGFEKLNDAALKAEHEEVVRQRMDATHSSLAARQWT</sequence>
<name>A0A9P4HA79_9PLEO</name>
<dbReference type="GO" id="GO:0016757">
    <property type="term" value="F:glycosyltransferase activity"/>
    <property type="evidence" value="ECO:0007669"/>
    <property type="project" value="InterPro"/>
</dbReference>
<dbReference type="AlphaFoldDB" id="A0A9P4HA79"/>
<feature type="transmembrane region" description="Helical" evidence="1">
    <location>
        <begin position="250"/>
        <end position="270"/>
    </location>
</feature>
<dbReference type="EMBL" id="ML978185">
    <property type="protein sequence ID" value="KAF2030938.1"/>
    <property type="molecule type" value="Genomic_DNA"/>
</dbReference>
<keyword evidence="1" id="KW-0472">Membrane</keyword>
<feature type="chain" id="PRO_5040381262" description="Integral membrane protein" evidence="2">
    <location>
        <begin position="29"/>
        <end position="439"/>
    </location>
</feature>
<dbReference type="GO" id="GO:0000139">
    <property type="term" value="C:Golgi membrane"/>
    <property type="evidence" value="ECO:0007669"/>
    <property type="project" value="InterPro"/>
</dbReference>
<comment type="caution">
    <text evidence="3">The sequence shown here is derived from an EMBL/GenBank/DDBJ whole genome shotgun (WGS) entry which is preliminary data.</text>
</comment>
<dbReference type="Proteomes" id="UP000799777">
    <property type="component" value="Unassembled WGS sequence"/>
</dbReference>
<feature type="signal peptide" evidence="2">
    <location>
        <begin position="1"/>
        <end position="28"/>
    </location>
</feature>
<gene>
    <name evidence="3" type="ORF">EK21DRAFT_64245</name>
</gene>
<keyword evidence="2" id="KW-0732">Signal</keyword>
<evidence type="ECO:0008006" key="5">
    <source>
        <dbReference type="Google" id="ProtNLM"/>
    </source>
</evidence>
<dbReference type="PANTHER" id="PTHR31410:SF1">
    <property type="entry name" value="POST-GPI ATTACHMENT TO PROTEINS FACTOR 4"/>
    <property type="match status" value="1"/>
</dbReference>
<accession>A0A9P4HA79</accession>
<evidence type="ECO:0000313" key="4">
    <source>
        <dbReference type="Proteomes" id="UP000799777"/>
    </source>
</evidence>
<proteinExistence type="predicted"/>
<dbReference type="OrthoDB" id="2016523at2759"/>
<keyword evidence="1" id="KW-1133">Transmembrane helix</keyword>
<dbReference type="GO" id="GO:0006506">
    <property type="term" value="P:GPI anchor biosynthetic process"/>
    <property type="evidence" value="ECO:0007669"/>
    <property type="project" value="InterPro"/>
</dbReference>
<dbReference type="InterPro" id="IPR029675">
    <property type="entry name" value="PGAP4"/>
</dbReference>
<keyword evidence="4" id="KW-1185">Reference proteome</keyword>
<protein>
    <recommendedName>
        <fullName evidence="5">Integral membrane protein</fullName>
    </recommendedName>
</protein>